<comment type="caution">
    <text evidence="1">The sequence shown here is derived from an EMBL/GenBank/DDBJ whole genome shotgun (WGS) entry which is preliminary data.</text>
</comment>
<organism evidence="1 2">
    <name type="scientific">Crotalaria pallida</name>
    <name type="common">Smooth rattlebox</name>
    <name type="synonym">Crotalaria striata</name>
    <dbReference type="NCBI Taxonomy" id="3830"/>
    <lineage>
        <taxon>Eukaryota</taxon>
        <taxon>Viridiplantae</taxon>
        <taxon>Streptophyta</taxon>
        <taxon>Embryophyta</taxon>
        <taxon>Tracheophyta</taxon>
        <taxon>Spermatophyta</taxon>
        <taxon>Magnoliopsida</taxon>
        <taxon>eudicotyledons</taxon>
        <taxon>Gunneridae</taxon>
        <taxon>Pentapetalae</taxon>
        <taxon>rosids</taxon>
        <taxon>fabids</taxon>
        <taxon>Fabales</taxon>
        <taxon>Fabaceae</taxon>
        <taxon>Papilionoideae</taxon>
        <taxon>50 kb inversion clade</taxon>
        <taxon>genistoids sensu lato</taxon>
        <taxon>core genistoids</taxon>
        <taxon>Crotalarieae</taxon>
        <taxon>Crotalaria</taxon>
    </lineage>
</organism>
<protein>
    <submittedName>
        <fullName evidence="1">Uncharacterized protein</fullName>
    </submittedName>
</protein>
<gene>
    <name evidence="1" type="ORF">RIF29_15250</name>
</gene>
<evidence type="ECO:0000313" key="2">
    <source>
        <dbReference type="Proteomes" id="UP001372338"/>
    </source>
</evidence>
<keyword evidence="2" id="KW-1185">Reference proteome</keyword>
<reference evidence="1 2" key="1">
    <citation type="submission" date="2024-01" db="EMBL/GenBank/DDBJ databases">
        <title>The genomes of 5 underutilized Papilionoideae crops provide insights into root nodulation and disease resistanc.</title>
        <authorList>
            <person name="Yuan L."/>
        </authorList>
    </citation>
    <scope>NUCLEOTIDE SEQUENCE [LARGE SCALE GENOMIC DNA]</scope>
    <source>
        <strain evidence="1">ZHUSHIDOU_FW_LH</strain>
        <tissue evidence="1">Leaf</tissue>
    </source>
</reference>
<dbReference type="EMBL" id="JAYWIO010000003">
    <property type="protein sequence ID" value="KAK7274172.1"/>
    <property type="molecule type" value="Genomic_DNA"/>
</dbReference>
<proteinExistence type="predicted"/>
<dbReference type="AlphaFoldDB" id="A0AAN9FD66"/>
<dbReference type="Proteomes" id="UP001372338">
    <property type="component" value="Unassembled WGS sequence"/>
</dbReference>
<evidence type="ECO:0000313" key="1">
    <source>
        <dbReference type="EMBL" id="KAK7274172.1"/>
    </source>
</evidence>
<name>A0AAN9FD66_CROPI</name>
<sequence>MGLIERKIEKLIRVALEEVEYILRKVNIHVHSSPDNHPSPIKTMAGGRTFFHYGADKYFASIANVSL</sequence>
<accession>A0AAN9FD66</accession>